<evidence type="ECO:0000256" key="7">
    <source>
        <dbReference type="HAMAP-Rule" id="MF_01337"/>
    </source>
</evidence>
<dbReference type="RefSeq" id="WP_027357491.1">
    <property type="nucleotide sequence ID" value="NZ_FQUW01000015.1"/>
</dbReference>
<organism evidence="8 9">
    <name type="scientific">Desulfofundulus australicus DSM 11792</name>
    <dbReference type="NCBI Taxonomy" id="1121425"/>
    <lineage>
        <taxon>Bacteria</taxon>
        <taxon>Bacillati</taxon>
        <taxon>Bacillota</taxon>
        <taxon>Clostridia</taxon>
        <taxon>Eubacteriales</taxon>
        <taxon>Peptococcaceae</taxon>
        <taxon>Desulfofundulus</taxon>
    </lineage>
</organism>
<dbReference type="CDD" id="cd00432">
    <property type="entry name" value="Ribosomal_L18_L5e"/>
    <property type="match status" value="1"/>
</dbReference>
<keyword evidence="3 7" id="KW-0694">RNA-binding</keyword>
<comment type="similarity">
    <text evidence="1 7">Belongs to the universal ribosomal protein uL18 family.</text>
</comment>
<dbReference type="InterPro" id="IPR057268">
    <property type="entry name" value="Ribosomal_L18"/>
</dbReference>
<dbReference type="FunFam" id="3.30.420.100:FF:000001">
    <property type="entry name" value="50S ribosomal protein L18"/>
    <property type="match status" value="1"/>
</dbReference>
<keyword evidence="4 7" id="KW-0689">Ribosomal protein</keyword>
<dbReference type="GO" id="GO:0006412">
    <property type="term" value="P:translation"/>
    <property type="evidence" value="ECO:0007669"/>
    <property type="project" value="UniProtKB-UniRule"/>
</dbReference>
<evidence type="ECO:0000256" key="2">
    <source>
        <dbReference type="ARBA" id="ARBA00022730"/>
    </source>
</evidence>
<dbReference type="NCBIfam" id="TIGR00060">
    <property type="entry name" value="L18_bact"/>
    <property type="match status" value="1"/>
</dbReference>
<name>A0A1M4YZV3_9FIRM</name>
<keyword evidence="9" id="KW-1185">Reference proteome</keyword>
<dbReference type="InterPro" id="IPR004389">
    <property type="entry name" value="Ribosomal_uL18_bac-type"/>
</dbReference>
<dbReference type="EMBL" id="FQUW01000015">
    <property type="protein sequence ID" value="SHF11097.1"/>
    <property type="molecule type" value="Genomic_DNA"/>
</dbReference>
<dbReference type="HAMAP" id="MF_01337_B">
    <property type="entry name" value="Ribosomal_uL18_B"/>
    <property type="match status" value="1"/>
</dbReference>
<keyword evidence="5 7" id="KW-0687">Ribonucleoprotein</keyword>
<dbReference type="GO" id="GO:0022625">
    <property type="term" value="C:cytosolic large ribosomal subunit"/>
    <property type="evidence" value="ECO:0007669"/>
    <property type="project" value="TreeGrafter"/>
</dbReference>
<dbReference type="PANTHER" id="PTHR12899:SF3">
    <property type="entry name" value="LARGE RIBOSOMAL SUBUNIT PROTEIN UL18M"/>
    <property type="match status" value="1"/>
</dbReference>
<dbReference type="PANTHER" id="PTHR12899">
    <property type="entry name" value="39S RIBOSOMAL PROTEIN L18, MITOCHONDRIAL"/>
    <property type="match status" value="1"/>
</dbReference>
<gene>
    <name evidence="7" type="primary">rplR</name>
    <name evidence="8" type="ORF">SAMN02745218_01476</name>
</gene>
<dbReference type="Gene3D" id="3.30.420.100">
    <property type="match status" value="1"/>
</dbReference>
<evidence type="ECO:0000256" key="3">
    <source>
        <dbReference type="ARBA" id="ARBA00022884"/>
    </source>
</evidence>
<dbReference type="OrthoDB" id="9810939at2"/>
<protein>
    <recommendedName>
        <fullName evidence="6 7">Large ribosomal subunit protein uL18</fullName>
    </recommendedName>
</protein>
<dbReference type="SUPFAM" id="SSF53137">
    <property type="entry name" value="Translational machinery components"/>
    <property type="match status" value="1"/>
</dbReference>
<keyword evidence="2 7" id="KW-0699">rRNA-binding</keyword>
<comment type="subunit">
    <text evidence="7">Part of the 50S ribosomal subunit; part of the 5S rRNA/L5/L18/L25 subcomplex. Contacts the 5S and 23S rRNAs.</text>
</comment>
<dbReference type="AlphaFoldDB" id="A0A1M4YZV3"/>
<evidence type="ECO:0000313" key="9">
    <source>
        <dbReference type="Proteomes" id="UP000184196"/>
    </source>
</evidence>
<evidence type="ECO:0000313" key="8">
    <source>
        <dbReference type="EMBL" id="SHF11097.1"/>
    </source>
</evidence>
<reference evidence="9" key="1">
    <citation type="submission" date="2016-11" db="EMBL/GenBank/DDBJ databases">
        <authorList>
            <person name="Varghese N."/>
            <person name="Submissions S."/>
        </authorList>
    </citation>
    <scope>NUCLEOTIDE SEQUENCE [LARGE SCALE GENOMIC DNA]</scope>
    <source>
        <strain evidence="9">DSM 11792</strain>
    </source>
</reference>
<evidence type="ECO:0000256" key="1">
    <source>
        <dbReference type="ARBA" id="ARBA00007116"/>
    </source>
</evidence>
<sequence length="122" mass="13589">MIKKPDRKLLRAKRHLRVRKKISGTAERPRLNVFRSLKHIYAQIIDDDRGVTLVSASTLSPELRGQLKSGSNKEAAAAVGRLVAQKALERGIKKVVFDRGGYIYHGRVKALAEAAREAGLEF</sequence>
<accession>A0A1M4YZV3</accession>
<proteinExistence type="inferred from homology"/>
<evidence type="ECO:0000256" key="5">
    <source>
        <dbReference type="ARBA" id="ARBA00023274"/>
    </source>
</evidence>
<dbReference type="GO" id="GO:0003735">
    <property type="term" value="F:structural constituent of ribosome"/>
    <property type="evidence" value="ECO:0007669"/>
    <property type="project" value="InterPro"/>
</dbReference>
<dbReference type="Proteomes" id="UP000184196">
    <property type="component" value="Unassembled WGS sequence"/>
</dbReference>
<evidence type="ECO:0000256" key="4">
    <source>
        <dbReference type="ARBA" id="ARBA00022980"/>
    </source>
</evidence>
<comment type="function">
    <text evidence="7">This is one of the proteins that bind and probably mediate the attachment of the 5S RNA into the large ribosomal subunit, where it forms part of the central protuberance.</text>
</comment>
<evidence type="ECO:0000256" key="6">
    <source>
        <dbReference type="ARBA" id="ARBA00035197"/>
    </source>
</evidence>
<dbReference type="GO" id="GO:0008097">
    <property type="term" value="F:5S rRNA binding"/>
    <property type="evidence" value="ECO:0007669"/>
    <property type="project" value="TreeGrafter"/>
</dbReference>
<dbReference type="Pfam" id="PF00861">
    <property type="entry name" value="Ribosomal_L18p"/>
    <property type="match status" value="1"/>
</dbReference>
<dbReference type="InterPro" id="IPR005484">
    <property type="entry name" value="Ribosomal_uL18_bac/plant/anim"/>
</dbReference>